<feature type="transmembrane region" description="Helical" evidence="7">
    <location>
        <begin position="276"/>
        <end position="304"/>
    </location>
</feature>
<dbReference type="GO" id="GO:0022857">
    <property type="term" value="F:transmembrane transporter activity"/>
    <property type="evidence" value="ECO:0007669"/>
    <property type="project" value="TreeGrafter"/>
</dbReference>
<dbReference type="PANTHER" id="PTHR30572">
    <property type="entry name" value="MEMBRANE COMPONENT OF TRANSPORTER-RELATED"/>
    <property type="match status" value="1"/>
</dbReference>
<dbReference type="PANTHER" id="PTHR30572:SF4">
    <property type="entry name" value="ABC TRANSPORTER PERMEASE YTRF"/>
    <property type="match status" value="1"/>
</dbReference>
<dbReference type="InterPro" id="IPR025857">
    <property type="entry name" value="MacB_PCD"/>
</dbReference>
<feature type="domain" description="ABC3 transporter permease C-terminal" evidence="8">
    <location>
        <begin position="283"/>
        <end position="395"/>
    </location>
</feature>
<evidence type="ECO:0000256" key="5">
    <source>
        <dbReference type="ARBA" id="ARBA00023136"/>
    </source>
</evidence>
<dbReference type="GO" id="GO:0005886">
    <property type="term" value="C:plasma membrane"/>
    <property type="evidence" value="ECO:0007669"/>
    <property type="project" value="UniProtKB-SubCell"/>
</dbReference>
<feature type="transmembrane region" description="Helical" evidence="7">
    <location>
        <begin position="325"/>
        <end position="354"/>
    </location>
</feature>
<evidence type="ECO:0000256" key="7">
    <source>
        <dbReference type="SAM" id="Phobius"/>
    </source>
</evidence>
<dbReference type="EMBL" id="FOXO01000021">
    <property type="protein sequence ID" value="SFQ16892.1"/>
    <property type="molecule type" value="Genomic_DNA"/>
</dbReference>
<protein>
    <submittedName>
        <fullName evidence="10">Putative ABC transport system permease protein</fullName>
    </submittedName>
</protein>
<organism evidence="10 11">
    <name type="scientific">Butyrivibrio proteoclasticus</name>
    <dbReference type="NCBI Taxonomy" id="43305"/>
    <lineage>
        <taxon>Bacteria</taxon>
        <taxon>Bacillati</taxon>
        <taxon>Bacillota</taxon>
        <taxon>Clostridia</taxon>
        <taxon>Lachnospirales</taxon>
        <taxon>Lachnospiraceae</taxon>
        <taxon>Butyrivibrio</taxon>
    </lineage>
</organism>
<dbReference type="InterPro" id="IPR003838">
    <property type="entry name" value="ABC3_permease_C"/>
</dbReference>
<dbReference type="OrthoDB" id="9770036at2"/>
<dbReference type="InterPro" id="IPR050250">
    <property type="entry name" value="Macrolide_Exporter_MacB"/>
</dbReference>
<evidence type="ECO:0000256" key="3">
    <source>
        <dbReference type="ARBA" id="ARBA00022692"/>
    </source>
</evidence>
<evidence type="ECO:0000256" key="6">
    <source>
        <dbReference type="ARBA" id="ARBA00038076"/>
    </source>
</evidence>
<evidence type="ECO:0000313" key="11">
    <source>
        <dbReference type="Proteomes" id="UP000182624"/>
    </source>
</evidence>
<keyword evidence="3 7" id="KW-0812">Transmembrane</keyword>
<evidence type="ECO:0000313" key="10">
    <source>
        <dbReference type="EMBL" id="SFQ16892.1"/>
    </source>
</evidence>
<feature type="transmembrane region" description="Helical" evidence="7">
    <location>
        <begin position="23"/>
        <end position="43"/>
    </location>
</feature>
<comment type="similarity">
    <text evidence="6">Belongs to the ABC-4 integral membrane protein family.</text>
</comment>
<feature type="transmembrane region" description="Helical" evidence="7">
    <location>
        <begin position="366"/>
        <end position="386"/>
    </location>
</feature>
<dbReference type="Pfam" id="PF02687">
    <property type="entry name" value="FtsX"/>
    <property type="match status" value="1"/>
</dbReference>
<sequence>MGTFGEYIKSALSSIRNNKGRSFLTMLGIIIGIAAVLTVLIIGDGMKATVNSEMDSIGATTVSVSLDNTKTDKLFTKDDLDRIRAGLSNIYGVSPSINIWGETMVRGEAYDMSISCGSEAMEYSAGVKMVHGRYFNAADVEDGKKVIVLSQSAAKKLFGYEEAVGETVTVTAYDLTGEFLVIGIREDTSMDTAYASYMDEPAYMGDVPYTAAAGVYSLNLDTLNSFTIYLDSEYKNAVLSQARSVVENVMGLRGEGAVKVSSGYGFDQTTDTILTIITSVVAIIAAISLLVGGIGVMNIMTVSVTERTREIGIRKSLGARTSSILTQFLAEASILTFTGGIIGIILGLSLAYLICQVVGFEFSVNPLLVLIVVAISTAIGLFFGIYPAKRAAALDPIEALRTE</sequence>
<dbReference type="Proteomes" id="UP000182624">
    <property type="component" value="Unassembled WGS sequence"/>
</dbReference>
<dbReference type="AlphaFoldDB" id="A0A1I5WAZ5"/>
<dbReference type="Pfam" id="PF12704">
    <property type="entry name" value="MacB_PCD"/>
    <property type="match status" value="1"/>
</dbReference>
<proteinExistence type="inferred from homology"/>
<reference evidence="11" key="1">
    <citation type="submission" date="2016-10" db="EMBL/GenBank/DDBJ databases">
        <authorList>
            <person name="Varghese N."/>
            <person name="Submissions S."/>
        </authorList>
    </citation>
    <scope>NUCLEOTIDE SEQUENCE [LARGE SCALE GENOMIC DNA]</scope>
    <source>
        <strain evidence="11">P18</strain>
    </source>
</reference>
<feature type="domain" description="MacB-like periplasmic core" evidence="9">
    <location>
        <begin position="22"/>
        <end position="198"/>
    </location>
</feature>
<dbReference type="RefSeq" id="WP_074889748.1">
    <property type="nucleotide sequence ID" value="NZ_FOXO01000021.1"/>
</dbReference>
<accession>A0A1I5WAZ5</accession>
<name>A0A1I5WAZ5_9FIRM</name>
<evidence type="ECO:0000256" key="2">
    <source>
        <dbReference type="ARBA" id="ARBA00022475"/>
    </source>
</evidence>
<evidence type="ECO:0000256" key="4">
    <source>
        <dbReference type="ARBA" id="ARBA00022989"/>
    </source>
</evidence>
<keyword evidence="2" id="KW-1003">Cell membrane</keyword>
<gene>
    <name evidence="10" type="ORF">SAMN04487928_12163</name>
</gene>
<keyword evidence="5 7" id="KW-0472">Membrane</keyword>
<comment type="subcellular location">
    <subcellularLocation>
        <location evidence="1">Cell membrane</location>
        <topology evidence="1">Multi-pass membrane protein</topology>
    </subcellularLocation>
</comment>
<keyword evidence="11" id="KW-1185">Reference proteome</keyword>
<keyword evidence="4 7" id="KW-1133">Transmembrane helix</keyword>
<evidence type="ECO:0000259" key="9">
    <source>
        <dbReference type="Pfam" id="PF12704"/>
    </source>
</evidence>
<evidence type="ECO:0000256" key="1">
    <source>
        <dbReference type="ARBA" id="ARBA00004651"/>
    </source>
</evidence>
<evidence type="ECO:0000259" key="8">
    <source>
        <dbReference type="Pfam" id="PF02687"/>
    </source>
</evidence>